<accession>A0ACC0WWU2</accession>
<organism evidence="1 2">
    <name type="scientific">Pistacia integerrima</name>
    <dbReference type="NCBI Taxonomy" id="434235"/>
    <lineage>
        <taxon>Eukaryota</taxon>
        <taxon>Viridiplantae</taxon>
        <taxon>Streptophyta</taxon>
        <taxon>Embryophyta</taxon>
        <taxon>Tracheophyta</taxon>
        <taxon>Spermatophyta</taxon>
        <taxon>Magnoliopsida</taxon>
        <taxon>eudicotyledons</taxon>
        <taxon>Gunneridae</taxon>
        <taxon>Pentapetalae</taxon>
        <taxon>rosids</taxon>
        <taxon>malvids</taxon>
        <taxon>Sapindales</taxon>
        <taxon>Anacardiaceae</taxon>
        <taxon>Pistacia</taxon>
    </lineage>
</organism>
<proteinExistence type="predicted"/>
<comment type="caution">
    <text evidence="1">The sequence shown here is derived from an EMBL/GenBank/DDBJ whole genome shotgun (WGS) entry which is preliminary data.</text>
</comment>
<protein>
    <submittedName>
        <fullName evidence="1">Uncharacterized protein</fullName>
    </submittedName>
</protein>
<name>A0ACC0WWU2_9ROSI</name>
<evidence type="ECO:0000313" key="1">
    <source>
        <dbReference type="EMBL" id="KAJ0006692.1"/>
    </source>
</evidence>
<dbReference type="EMBL" id="CM047750">
    <property type="protein sequence ID" value="KAJ0006692.1"/>
    <property type="molecule type" value="Genomic_DNA"/>
</dbReference>
<gene>
    <name evidence="1" type="ORF">Pint_28797</name>
</gene>
<evidence type="ECO:0000313" key="2">
    <source>
        <dbReference type="Proteomes" id="UP001163603"/>
    </source>
</evidence>
<sequence>MLSPSSAQGYKSFKPRYNVKLLMRVHHANLIALVGYCDEDTNMGLIYEFMANGNLEAHLLENQAAGILSWEGRLRIATDAAKGKGEYDLNFAFCFSVCLYFLYFASHRLTEKFDVYSFGVVLLEIITGKRAIENATQGIHISKRVGSMIAKADIRNIIDRRLQGDFDINSVWRAVEIAMVCVSSPSSGRPTMNQVEAELNECLKIEIARKKESPVTESRDPRGMVNLDLHTELFPLAR</sequence>
<reference evidence="2" key="1">
    <citation type="journal article" date="2023" name="G3 (Bethesda)">
        <title>Genome assembly and association tests identify interacting loci associated with vigor, precocity, and sex in interspecific pistachio rootstocks.</title>
        <authorList>
            <person name="Palmer W."/>
            <person name="Jacygrad E."/>
            <person name="Sagayaradj S."/>
            <person name="Cavanaugh K."/>
            <person name="Han R."/>
            <person name="Bertier L."/>
            <person name="Beede B."/>
            <person name="Kafkas S."/>
            <person name="Golino D."/>
            <person name="Preece J."/>
            <person name="Michelmore R."/>
        </authorList>
    </citation>
    <scope>NUCLEOTIDE SEQUENCE [LARGE SCALE GENOMIC DNA]</scope>
</reference>
<keyword evidence="2" id="KW-1185">Reference proteome</keyword>
<dbReference type="Proteomes" id="UP001163603">
    <property type="component" value="Chromosome 15"/>
</dbReference>